<comment type="caution">
    <text evidence="1">The sequence shown here is derived from an EMBL/GenBank/DDBJ whole genome shotgun (WGS) entry which is preliminary data.</text>
</comment>
<dbReference type="RefSeq" id="WP_046153848.1">
    <property type="nucleotide sequence ID" value="NZ_CADFGU010000004.1"/>
</dbReference>
<evidence type="ECO:0000313" key="2">
    <source>
        <dbReference type="Proteomes" id="UP000033618"/>
    </source>
</evidence>
<dbReference type="Proteomes" id="UP000033618">
    <property type="component" value="Unassembled WGS sequence"/>
</dbReference>
<sequence length="70" mass="7893">MSTDGKVTVSFIMQVAMRHCHSRTRNGVGNANARITLAHAYLHIAFQHVPSGHDERYVDRTARRLIADHP</sequence>
<dbReference type="AlphaFoldDB" id="A0A0F5JVE2"/>
<name>A0A0F5JVE2_9BURK</name>
<dbReference type="OrthoDB" id="7017274at2"/>
<dbReference type="PATRIC" id="fig|28092.6.peg.4877"/>
<accession>A0A0F5JVE2</accession>
<reference evidence="1 2" key="1">
    <citation type="submission" date="2015-03" db="EMBL/GenBank/DDBJ databases">
        <title>Draft Genome Sequence of Burkholderia andropogonis type strain ICMP2807, isolated from Sorghum bicolor.</title>
        <authorList>
            <person name="Lopes-Santos L."/>
            <person name="Castro D.B."/>
            <person name="Ottoboni L.M."/>
            <person name="Park D."/>
            <person name="Weirc B.S."/>
            <person name="Destefano S.A."/>
        </authorList>
    </citation>
    <scope>NUCLEOTIDE SEQUENCE [LARGE SCALE GENOMIC DNA]</scope>
    <source>
        <strain evidence="1 2">ICMP2807</strain>
    </source>
</reference>
<gene>
    <name evidence="1" type="ORF">WM40_20745</name>
</gene>
<keyword evidence="2" id="KW-1185">Reference proteome</keyword>
<organism evidence="1 2">
    <name type="scientific">Robbsia andropogonis</name>
    <dbReference type="NCBI Taxonomy" id="28092"/>
    <lineage>
        <taxon>Bacteria</taxon>
        <taxon>Pseudomonadati</taxon>
        <taxon>Pseudomonadota</taxon>
        <taxon>Betaproteobacteria</taxon>
        <taxon>Burkholderiales</taxon>
        <taxon>Burkholderiaceae</taxon>
        <taxon>Robbsia</taxon>
    </lineage>
</organism>
<dbReference type="EMBL" id="LAQU01000030">
    <property type="protein sequence ID" value="KKB61838.1"/>
    <property type="molecule type" value="Genomic_DNA"/>
</dbReference>
<proteinExistence type="predicted"/>
<evidence type="ECO:0000313" key="1">
    <source>
        <dbReference type="EMBL" id="KKB61838.1"/>
    </source>
</evidence>
<protein>
    <submittedName>
        <fullName evidence="1">Uncharacterized protein</fullName>
    </submittedName>
</protein>